<accession>A0A0F9RI54</accession>
<reference evidence="1" key="1">
    <citation type="journal article" date="2015" name="Nature">
        <title>Complex archaea that bridge the gap between prokaryotes and eukaryotes.</title>
        <authorList>
            <person name="Spang A."/>
            <person name="Saw J.H."/>
            <person name="Jorgensen S.L."/>
            <person name="Zaremba-Niedzwiedzka K."/>
            <person name="Martijn J."/>
            <person name="Lind A.E."/>
            <person name="van Eijk R."/>
            <person name="Schleper C."/>
            <person name="Guy L."/>
            <person name="Ettema T.J."/>
        </authorList>
    </citation>
    <scope>NUCLEOTIDE SEQUENCE</scope>
</reference>
<proteinExistence type="predicted"/>
<sequence>MNVTDLEEKKKAYREAQAICGKAEADYNKAREVMPERLAYSKAQTIRNLAWEAFIKAGG</sequence>
<evidence type="ECO:0000313" key="1">
    <source>
        <dbReference type="EMBL" id="KKN16953.1"/>
    </source>
</evidence>
<organism evidence="1">
    <name type="scientific">marine sediment metagenome</name>
    <dbReference type="NCBI Taxonomy" id="412755"/>
    <lineage>
        <taxon>unclassified sequences</taxon>
        <taxon>metagenomes</taxon>
        <taxon>ecological metagenomes</taxon>
    </lineage>
</organism>
<comment type="caution">
    <text evidence="1">The sequence shown here is derived from an EMBL/GenBank/DDBJ whole genome shotgun (WGS) entry which is preliminary data.</text>
</comment>
<dbReference type="EMBL" id="LAZR01003568">
    <property type="protein sequence ID" value="KKN16953.1"/>
    <property type="molecule type" value="Genomic_DNA"/>
</dbReference>
<name>A0A0F9RI54_9ZZZZ</name>
<protein>
    <submittedName>
        <fullName evidence="1">Uncharacterized protein</fullName>
    </submittedName>
</protein>
<gene>
    <name evidence="1" type="ORF">LCGC14_0970700</name>
</gene>
<dbReference type="AlphaFoldDB" id="A0A0F9RI54"/>